<reference evidence="1 2" key="1">
    <citation type="submission" date="2017-08" db="EMBL/GenBank/DDBJ databases">
        <title>Infants hospitalized years apart are colonized by the same room-sourced microbial strains.</title>
        <authorList>
            <person name="Brooks B."/>
            <person name="Olm M.R."/>
            <person name="Firek B.A."/>
            <person name="Baker R."/>
            <person name="Thomas B.C."/>
            <person name="Morowitz M.J."/>
            <person name="Banfield J.F."/>
        </authorList>
    </citation>
    <scope>NUCLEOTIDE SEQUENCE [LARGE SCALE GENOMIC DNA]</scope>
    <source>
        <strain evidence="1">S2_006_000_R2_64</strain>
    </source>
</reference>
<comment type="caution">
    <text evidence="1">The sequence shown here is derived from an EMBL/GenBank/DDBJ whole genome shotgun (WGS) entry which is preliminary data.</text>
</comment>
<name>A0A2W5HLM3_9BACT</name>
<sequence>MPDTTLKNLTNITTSTSLSDNDISYVVRPSTNADYKATLGDLKTYMAPSKPQIVATHNSIATGGDAGNSSSRADVQKQVRQNHWIGCQDIDQLQMGIGAYWMPPSSNTGEVVLGNGFTWEAAFEYNNLTKSSFFSGKQIKDIDNKCGLALTDPIGFTIPAGAQINTRQAMIIADPAHNFLNYTANRIPSGASHRSTLSASQVAASGAMTTPSGGTTTFRGWQPYVILGIPKAPMVSILVIGDSIADGVGDSTTLGTRGGVGYIRRGL</sequence>
<evidence type="ECO:0000313" key="1">
    <source>
        <dbReference type="EMBL" id="PZP54699.1"/>
    </source>
</evidence>
<feature type="non-terminal residue" evidence="1">
    <location>
        <position position="267"/>
    </location>
</feature>
<dbReference type="EMBL" id="QFOT01000116">
    <property type="protein sequence ID" value="PZP54699.1"/>
    <property type="molecule type" value="Genomic_DNA"/>
</dbReference>
<dbReference type="AlphaFoldDB" id="A0A2W5HLM3"/>
<organism evidence="1 2">
    <name type="scientific">Micavibrio aeruginosavorus</name>
    <dbReference type="NCBI Taxonomy" id="349221"/>
    <lineage>
        <taxon>Bacteria</taxon>
        <taxon>Pseudomonadati</taxon>
        <taxon>Bdellovibrionota</taxon>
        <taxon>Bdellovibrionia</taxon>
        <taxon>Bdellovibrionales</taxon>
        <taxon>Pseudobdellovibrionaceae</taxon>
        <taxon>Micavibrio</taxon>
    </lineage>
</organism>
<protein>
    <submittedName>
        <fullName evidence="1">Uncharacterized protein</fullName>
    </submittedName>
</protein>
<gene>
    <name evidence="1" type="ORF">DI586_09150</name>
</gene>
<dbReference type="Proteomes" id="UP000249739">
    <property type="component" value="Unassembled WGS sequence"/>
</dbReference>
<proteinExistence type="predicted"/>
<accession>A0A2W5HLM3</accession>
<evidence type="ECO:0000313" key="2">
    <source>
        <dbReference type="Proteomes" id="UP000249739"/>
    </source>
</evidence>